<proteinExistence type="predicted"/>
<protein>
    <submittedName>
        <fullName evidence="1">Uncharacterized protein</fullName>
    </submittedName>
</protein>
<organism evidence="1 2">
    <name type="scientific">Phocaeicola dorei</name>
    <dbReference type="NCBI Taxonomy" id="357276"/>
    <lineage>
        <taxon>Bacteria</taxon>
        <taxon>Pseudomonadati</taxon>
        <taxon>Bacteroidota</taxon>
        <taxon>Bacteroidia</taxon>
        <taxon>Bacteroidales</taxon>
        <taxon>Bacteroidaceae</taxon>
        <taxon>Phocaeicola</taxon>
    </lineage>
</organism>
<sequence>MAKEHAGNTVDCYIYTVEKSLDSYKFNLLHNKQVFINQLKSHNLATRTIDEGAMDENGGVSFSEYVAILSDNNDLLEKAKLEKKLAVLESERLAYHRNKGNAKGKLHEKVSEIEKNETFIERFTRDWEYLNRVAPTDTATGLRPNPLKLDGVESGNIEILADRLSAINRNARTEDDYMKIGTLFDFRILVRSEKVWDGSTESLQNKFMVEGLDGIKYTYNNGYIAKDPKLAVMNFINALERIPGMIEKRKKDNTELEKDLPVLREIVSTLWPKEGEIKELTEELATLNRKYSINSLVYWVTYVHNVVYSFYRSMIYCYINSTQRCAGSIEIDIIPTNGADKRKFSPFAPYFPVTNVIKRYFYPYFPAIIGIKGYSFPYFPYLSGIMKIKTALYSLFSRLDWHKTVVFPCLGEIYEGIRSLSWEIPVT</sequence>
<dbReference type="AlphaFoldDB" id="A0AA37KCI1"/>
<dbReference type="Proteomes" id="UP001055104">
    <property type="component" value="Unassembled WGS sequence"/>
</dbReference>
<reference evidence="1" key="1">
    <citation type="submission" date="2022-01" db="EMBL/GenBank/DDBJ databases">
        <title>Novel bile acid biosynthetic pathways are enriched in the microbiome of centenarians.</title>
        <authorList>
            <person name="Sato Y."/>
            <person name="Atarashi K."/>
            <person name="Plichta R.D."/>
            <person name="Arai Y."/>
            <person name="Sasajima S."/>
            <person name="Kearney M.S."/>
            <person name="Suda W."/>
            <person name="Takeshita K."/>
            <person name="Sasaki T."/>
            <person name="Okamoto S."/>
            <person name="Skelly N.A."/>
            <person name="Okamura Y."/>
            <person name="Vlamakis H."/>
            <person name="Li Y."/>
            <person name="Tanoue T."/>
            <person name="Takei H."/>
            <person name="Nittono H."/>
            <person name="Narushima S."/>
            <person name="Irie J."/>
            <person name="Itoh H."/>
            <person name="Moriya K."/>
            <person name="Sugiura Y."/>
            <person name="Suematsu M."/>
            <person name="Moritoki N."/>
            <person name="Shibata S."/>
            <person name="Littman R.D."/>
            <person name="Fischbach A.M."/>
            <person name="Uwamino Y."/>
            <person name="Inoue T."/>
            <person name="Honda A."/>
            <person name="Hattori M."/>
            <person name="Murai T."/>
            <person name="Xavier J.R."/>
            <person name="Hirose N."/>
            <person name="Honda K."/>
        </authorList>
    </citation>
    <scope>NUCLEOTIDE SEQUENCE</scope>
    <source>
        <strain evidence="1">CE91-St7</strain>
    </source>
</reference>
<evidence type="ECO:0000313" key="1">
    <source>
        <dbReference type="EMBL" id="GKH79282.1"/>
    </source>
</evidence>
<gene>
    <name evidence="1" type="ORF">CE91St7_01660</name>
</gene>
<comment type="caution">
    <text evidence="1">The sequence shown here is derived from an EMBL/GenBank/DDBJ whole genome shotgun (WGS) entry which is preliminary data.</text>
</comment>
<name>A0AA37KCI1_9BACT</name>
<accession>A0AA37KCI1</accession>
<evidence type="ECO:0000313" key="2">
    <source>
        <dbReference type="Proteomes" id="UP001055104"/>
    </source>
</evidence>
<dbReference type="EMBL" id="BQOB01000001">
    <property type="protein sequence ID" value="GKH79282.1"/>
    <property type="molecule type" value="Genomic_DNA"/>
</dbReference>